<keyword evidence="1" id="KW-0175">Coiled coil</keyword>
<feature type="domain" description="DUF5667" evidence="2">
    <location>
        <begin position="61"/>
        <end position="150"/>
    </location>
</feature>
<feature type="coiled-coil region" evidence="1">
    <location>
        <begin position="119"/>
        <end position="153"/>
    </location>
</feature>
<dbReference type="Proteomes" id="UP000176740">
    <property type="component" value="Unassembled WGS sequence"/>
</dbReference>
<organism evidence="3 4">
    <name type="scientific">Candidatus Curtissbacteria bacterium RIFCSPLOWO2_01_FULL_38_11b</name>
    <dbReference type="NCBI Taxonomy" id="1797725"/>
    <lineage>
        <taxon>Bacteria</taxon>
        <taxon>Candidatus Curtissiibacteriota</taxon>
    </lineage>
</organism>
<dbReference type="EMBL" id="MFBO01000016">
    <property type="protein sequence ID" value="OGD98097.1"/>
    <property type="molecule type" value="Genomic_DNA"/>
</dbReference>
<comment type="caution">
    <text evidence="3">The sequence shown here is derived from an EMBL/GenBank/DDBJ whole genome shotgun (WGS) entry which is preliminary data.</text>
</comment>
<evidence type="ECO:0000256" key="1">
    <source>
        <dbReference type="SAM" id="Coils"/>
    </source>
</evidence>
<name>A0A1F5H229_9BACT</name>
<evidence type="ECO:0000313" key="3">
    <source>
        <dbReference type="EMBL" id="OGD98097.1"/>
    </source>
</evidence>
<dbReference type="Pfam" id="PF18915">
    <property type="entry name" value="DUF5667"/>
    <property type="match status" value="1"/>
</dbReference>
<sequence>MGIFSACQKPFFFLRLRVCLILFLIGLLIPTAVIAHGDNQYPNPTGGEINKALEVLTTGRILPGSPLYFLITFKEFFSRLFQPSAAQRAEFDFILAGKRLKEAHLTFEKGKDKIASDNLIKYQKRLTIMLRQLEKARSQNQDITKQINKISDDFAYHQTLLLAISSRNDDMSGNVDFAINGFLDALEEVDKIDPGIKDRYKIFKTIKNDESNPIIEPEFSPIISNFPEVSTPSAKPRRIIY</sequence>
<evidence type="ECO:0000259" key="2">
    <source>
        <dbReference type="Pfam" id="PF18915"/>
    </source>
</evidence>
<proteinExistence type="predicted"/>
<accession>A0A1F5H229</accession>
<dbReference type="AlphaFoldDB" id="A0A1F5H229"/>
<dbReference type="InterPro" id="IPR043725">
    <property type="entry name" value="DUF5667"/>
</dbReference>
<protein>
    <recommendedName>
        <fullName evidence="2">DUF5667 domain-containing protein</fullName>
    </recommendedName>
</protein>
<gene>
    <name evidence="3" type="ORF">A3A49_01285</name>
</gene>
<evidence type="ECO:0000313" key="4">
    <source>
        <dbReference type="Proteomes" id="UP000176740"/>
    </source>
</evidence>
<reference evidence="3 4" key="1">
    <citation type="journal article" date="2016" name="Nat. Commun.">
        <title>Thousands of microbial genomes shed light on interconnected biogeochemical processes in an aquifer system.</title>
        <authorList>
            <person name="Anantharaman K."/>
            <person name="Brown C.T."/>
            <person name="Hug L.A."/>
            <person name="Sharon I."/>
            <person name="Castelle C.J."/>
            <person name="Probst A.J."/>
            <person name="Thomas B.C."/>
            <person name="Singh A."/>
            <person name="Wilkins M.J."/>
            <person name="Karaoz U."/>
            <person name="Brodie E.L."/>
            <person name="Williams K.H."/>
            <person name="Hubbard S.S."/>
            <person name="Banfield J.F."/>
        </authorList>
    </citation>
    <scope>NUCLEOTIDE SEQUENCE [LARGE SCALE GENOMIC DNA]</scope>
</reference>